<protein>
    <recommendedName>
        <fullName evidence="8">Ferredoxin</fullName>
    </recommendedName>
</protein>
<dbReference type="GO" id="GO:0005506">
    <property type="term" value="F:iron ion binding"/>
    <property type="evidence" value="ECO:0007669"/>
    <property type="project" value="UniProtKB-UniRule"/>
</dbReference>
<evidence type="ECO:0000313" key="11">
    <source>
        <dbReference type="Proteomes" id="UP000198948"/>
    </source>
</evidence>
<dbReference type="PANTHER" id="PTHR39163">
    <property type="entry name" value="FERREDOXIN"/>
    <property type="match status" value="1"/>
</dbReference>
<name>A0A1H9R8C0_9LACT</name>
<dbReference type="InterPro" id="IPR017896">
    <property type="entry name" value="4Fe4S_Fe-S-bd"/>
</dbReference>
<proteinExistence type="predicted"/>
<evidence type="ECO:0000256" key="7">
    <source>
        <dbReference type="ARBA" id="ARBA00023014"/>
    </source>
</evidence>
<evidence type="ECO:0000313" key="10">
    <source>
        <dbReference type="EMBL" id="SER68775.1"/>
    </source>
</evidence>
<feature type="domain" description="4Fe-4S ferredoxin-type" evidence="9">
    <location>
        <begin position="1"/>
        <end position="29"/>
    </location>
</feature>
<dbReference type="PANTHER" id="PTHR39163:SF1">
    <property type="entry name" value="FERREDOXIN"/>
    <property type="match status" value="1"/>
</dbReference>
<dbReference type="STRING" id="142588.SAMN04488559_103114"/>
<accession>A0A1H9R8C0</accession>
<evidence type="ECO:0000256" key="3">
    <source>
        <dbReference type="ARBA" id="ARBA00022485"/>
    </source>
</evidence>
<evidence type="ECO:0000256" key="1">
    <source>
        <dbReference type="ARBA" id="ARBA00001966"/>
    </source>
</evidence>
<dbReference type="SUPFAM" id="SSF54862">
    <property type="entry name" value="4Fe-4S ferredoxins"/>
    <property type="match status" value="1"/>
</dbReference>
<evidence type="ECO:0000256" key="5">
    <source>
        <dbReference type="ARBA" id="ARBA00022982"/>
    </source>
</evidence>
<dbReference type="InterPro" id="IPR001080">
    <property type="entry name" value="3Fe4S_ferredoxin"/>
</dbReference>
<comment type="function">
    <text evidence="8">Ferredoxins are iron-sulfur proteins that transfer electrons in a wide variety of metabolic reactions.</text>
</comment>
<gene>
    <name evidence="10" type="ORF">SAMN04488559_103114</name>
</gene>
<reference evidence="10 11" key="1">
    <citation type="submission" date="2016-10" db="EMBL/GenBank/DDBJ databases">
        <authorList>
            <person name="de Groot N.N."/>
        </authorList>
    </citation>
    <scope>NUCLEOTIDE SEQUENCE [LARGE SCALE GENOMIC DNA]</scope>
    <source>
        <strain evidence="10 11">DSM 13760</strain>
    </source>
</reference>
<keyword evidence="2 8" id="KW-0813">Transport</keyword>
<dbReference type="GO" id="GO:0009055">
    <property type="term" value="F:electron transfer activity"/>
    <property type="evidence" value="ECO:0007669"/>
    <property type="project" value="UniProtKB-UniRule"/>
</dbReference>
<dbReference type="OrthoDB" id="9801085at2"/>
<sequence length="70" mass="7753">MYSKVNQDLCIACGLCQTKAPAIFDYDEEGIAFVKQEQHHVSAENEAALMQAYLACPTHAILKQAVPFTH</sequence>
<organism evidence="10 11">
    <name type="scientific">Isobaculum melis</name>
    <dbReference type="NCBI Taxonomy" id="142588"/>
    <lineage>
        <taxon>Bacteria</taxon>
        <taxon>Bacillati</taxon>
        <taxon>Bacillota</taxon>
        <taxon>Bacilli</taxon>
        <taxon>Lactobacillales</taxon>
        <taxon>Carnobacteriaceae</taxon>
        <taxon>Isobaculum</taxon>
    </lineage>
</organism>
<dbReference type="Proteomes" id="UP000198948">
    <property type="component" value="Unassembled WGS sequence"/>
</dbReference>
<keyword evidence="5 8" id="KW-0249">Electron transport</keyword>
<dbReference type="Pfam" id="PF13370">
    <property type="entry name" value="Fer4_13"/>
    <property type="match status" value="1"/>
</dbReference>
<dbReference type="InterPro" id="IPR052395">
    <property type="entry name" value="ET_Ferredoxin"/>
</dbReference>
<keyword evidence="11" id="KW-1185">Reference proteome</keyword>
<keyword evidence="3" id="KW-0004">4Fe-4S</keyword>
<dbReference type="PRINTS" id="PR00352">
    <property type="entry name" value="3FE4SFRDOXIN"/>
</dbReference>
<dbReference type="Gene3D" id="3.30.70.20">
    <property type="match status" value="1"/>
</dbReference>
<evidence type="ECO:0000256" key="6">
    <source>
        <dbReference type="ARBA" id="ARBA00023004"/>
    </source>
</evidence>
<evidence type="ECO:0000256" key="4">
    <source>
        <dbReference type="ARBA" id="ARBA00022723"/>
    </source>
</evidence>
<keyword evidence="4 8" id="KW-0479">Metal-binding</keyword>
<comment type="cofactor">
    <cofactor evidence="1">
        <name>[4Fe-4S] cluster</name>
        <dbReference type="ChEBI" id="CHEBI:49883"/>
    </cofactor>
</comment>
<dbReference type="AlphaFoldDB" id="A0A1H9R8C0"/>
<dbReference type="PROSITE" id="PS51379">
    <property type="entry name" value="4FE4S_FER_2"/>
    <property type="match status" value="1"/>
</dbReference>
<dbReference type="GO" id="GO:0051539">
    <property type="term" value="F:4 iron, 4 sulfur cluster binding"/>
    <property type="evidence" value="ECO:0007669"/>
    <property type="project" value="UniProtKB-KW"/>
</dbReference>
<evidence type="ECO:0000259" key="9">
    <source>
        <dbReference type="PROSITE" id="PS51379"/>
    </source>
</evidence>
<dbReference type="EMBL" id="FOHA01000003">
    <property type="protein sequence ID" value="SER68775.1"/>
    <property type="molecule type" value="Genomic_DNA"/>
</dbReference>
<keyword evidence="7 8" id="KW-0411">Iron-sulfur</keyword>
<keyword evidence="6 8" id="KW-0408">Iron</keyword>
<evidence type="ECO:0000256" key="8">
    <source>
        <dbReference type="RuleBase" id="RU368020"/>
    </source>
</evidence>
<evidence type="ECO:0000256" key="2">
    <source>
        <dbReference type="ARBA" id="ARBA00022448"/>
    </source>
</evidence>
<dbReference type="RefSeq" id="WP_092650578.1">
    <property type="nucleotide sequence ID" value="NZ_FOHA01000003.1"/>
</dbReference>